<dbReference type="eggNOG" id="COG2963">
    <property type="taxonomic scope" value="Bacteria"/>
</dbReference>
<name>N2AJD8_9FIRM</name>
<comment type="caution">
    <text evidence="1">The sequence shown here is derived from an EMBL/GenBank/DDBJ whole genome shotgun (WGS) entry which is preliminary data.</text>
</comment>
<keyword evidence="2" id="KW-1185">Reference proteome</keyword>
<reference evidence="1 2" key="1">
    <citation type="journal article" date="2014" name="Genome Announc.">
        <title>Draft genome sequences of the altered schaedler flora, a defined bacterial community from gnotobiotic mice.</title>
        <authorList>
            <person name="Wannemuehler M.J."/>
            <person name="Overstreet A.M."/>
            <person name="Ward D.V."/>
            <person name="Phillips G.J."/>
        </authorList>
    </citation>
    <scope>NUCLEOTIDE SEQUENCE [LARGE SCALE GENOMIC DNA]</scope>
    <source>
        <strain evidence="1 2">ASF492</strain>
    </source>
</reference>
<dbReference type="HOGENOM" id="CLU_2395325_0_0_9"/>
<dbReference type="PATRIC" id="fig|1235802.3.peg.2663"/>
<dbReference type="Proteomes" id="UP000012589">
    <property type="component" value="Unassembled WGS sequence"/>
</dbReference>
<evidence type="ECO:0000313" key="1">
    <source>
        <dbReference type="EMBL" id="EMZ26588.1"/>
    </source>
</evidence>
<proteinExistence type="predicted"/>
<dbReference type="AlphaFoldDB" id="N2AJD8"/>
<accession>N2AJD8</accession>
<sequence>MDISTFTPDKQVKLQYWPDVIRQCRDSGLTNQAWCEQHDIYLTVKSSPQIDKLTGDESGDEKDEKLNFFGFAKRLKMAVNKFHMANAQNVAGW</sequence>
<gene>
    <name evidence="1" type="ORF">C823_02518</name>
</gene>
<organism evidence="1 2">
    <name type="scientific">Eubacterium plexicaudatum ASF492</name>
    <dbReference type="NCBI Taxonomy" id="1235802"/>
    <lineage>
        <taxon>Bacteria</taxon>
        <taxon>Bacillati</taxon>
        <taxon>Bacillota</taxon>
        <taxon>Clostridia</taxon>
        <taxon>Eubacteriales</taxon>
        <taxon>Eubacteriaceae</taxon>
        <taxon>Eubacterium</taxon>
    </lineage>
</organism>
<dbReference type="NCBIfam" id="NF047593">
    <property type="entry name" value="IS66_ISAeme5_TnpA"/>
    <property type="match status" value="1"/>
</dbReference>
<protein>
    <submittedName>
        <fullName evidence="1">Uncharacterized protein</fullName>
    </submittedName>
</protein>
<evidence type="ECO:0000313" key="2">
    <source>
        <dbReference type="Proteomes" id="UP000012589"/>
    </source>
</evidence>
<dbReference type="EMBL" id="AQFT01000077">
    <property type="protein sequence ID" value="EMZ26588.1"/>
    <property type="molecule type" value="Genomic_DNA"/>
</dbReference>